<dbReference type="InterPro" id="IPR036188">
    <property type="entry name" value="FAD/NAD-bd_sf"/>
</dbReference>
<dbReference type="Gene3D" id="3.30.70.3270">
    <property type="match status" value="1"/>
</dbReference>
<dbReference type="SUPFAM" id="SSF46548">
    <property type="entry name" value="alpha-helical ferredoxin"/>
    <property type="match status" value="1"/>
</dbReference>
<dbReference type="InterPro" id="IPR017900">
    <property type="entry name" value="4Fe4S_Fe_S_CS"/>
</dbReference>
<dbReference type="Pfam" id="PF12838">
    <property type="entry name" value="Fer4_7"/>
    <property type="match status" value="1"/>
</dbReference>
<dbReference type="PROSITE" id="PS51379">
    <property type="entry name" value="4FE4S_FER_2"/>
    <property type="match status" value="3"/>
</dbReference>
<dbReference type="Gene3D" id="3.50.50.60">
    <property type="entry name" value="FAD/NAD(P)-binding domain"/>
    <property type="match status" value="2"/>
</dbReference>
<gene>
    <name evidence="5" type="ORF">DRP44_02495</name>
</gene>
<dbReference type="Pfam" id="PF07992">
    <property type="entry name" value="Pyr_redox_2"/>
    <property type="match status" value="1"/>
</dbReference>
<dbReference type="InterPro" id="IPR017896">
    <property type="entry name" value="4Fe4S_Fe-S-bd"/>
</dbReference>
<dbReference type="GO" id="GO:0051536">
    <property type="term" value="F:iron-sulfur cluster binding"/>
    <property type="evidence" value="ECO:0007669"/>
    <property type="project" value="UniProtKB-KW"/>
</dbReference>
<feature type="domain" description="4Fe-4S ferredoxin-type" evidence="4">
    <location>
        <begin position="89"/>
        <end position="118"/>
    </location>
</feature>
<accession>A0A660SBV9</accession>
<dbReference type="EMBL" id="QNBC01000021">
    <property type="protein sequence ID" value="RKX67364.1"/>
    <property type="molecule type" value="Genomic_DNA"/>
</dbReference>
<dbReference type="SUPFAM" id="SSF54862">
    <property type="entry name" value="4Fe-4S ferredoxins"/>
    <property type="match status" value="1"/>
</dbReference>
<dbReference type="InterPro" id="IPR023753">
    <property type="entry name" value="FAD/NAD-binding_dom"/>
</dbReference>
<comment type="caution">
    <text evidence="5">The sequence shown here is derived from an EMBL/GenBank/DDBJ whole genome shotgun (WGS) entry which is preliminary data.</text>
</comment>
<reference evidence="5 6" key="1">
    <citation type="submission" date="2018-06" db="EMBL/GenBank/DDBJ databases">
        <title>Extensive metabolic versatility and redundancy in microbially diverse, dynamic hydrothermal sediments.</title>
        <authorList>
            <person name="Dombrowski N."/>
            <person name="Teske A."/>
            <person name="Baker B.J."/>
        </authorList>
    </citation>
    <scope>NUCLEOTIDE SEQUENCE [LARGE SCALE GENOMIC DNA]</scope>
    <source>
        <strain evidence="5">B35_G9</strain>
    </source>
</reference>
<name>A0A660SBV9_UNCT6</name>
<dbReference type="PRINTS" id="PR00368">
    <property type="entry name" value="FADPNR"/>
</dbReference>
<evidence type="ECO:0000313" key="5">
    <source>
        <dbReference type="EMBL" id="RKX67364.1"/>
    </source>
</evidence>
<dbReference type="Proteomes" id="UP000282321">
    <property type="component" value="Unassembled WGS sequence"/>
</dbReference>
<dbReference type="PROSITE" id="PS00198">
    <property type="entry name" value="4FE4S_FER_1"/>
    <property type="match status" value="2"/>
</dbReference>
<feature type="domain" description="4Fe-4S ferredoxin-type" evidence="4">
    <location>
        <begin position="48"/>
        <end position="77"/>
    </location>
</feature>
<dbReference type="SUPFAM" id="SSF51971">
    <property type="entry name" value="Nucleotide-binding domain"/>
    <property type="match status" value="1"/>
</dbReference>
<feature type="domain" description="4Fe-4S ferredoxin-type" evidence="4">
    <location>
        <begin position="193"/>
        <end position="222"/>
    </location>
</feature>
<evidence type="ECO:0000256" key="2">
    <source>
        <dbReference type="ARBA" id="ARBA00023004"/>
    </source>
</evidence>
<organism evidence="5 6">
    <name type="scientific">candidate division TA06 bacterium</name>
    <dbReference type="NCBI Taxonomy" id="2250710"/>
    <lineage>
        <taxon>Bacteria</taxon>
        <taxon>Bacteria division TA06</taxon>
    </lineage>
</organism>
<dbReference type="GO" id="GO:0016491">
    <property type="term" value="F:oxidoreductase activity"/>
    <property type="evidence" value="ECO:0007669"/>
    <property type="project" value="InterPro"/>
</dbReference>
<dbReference type="GO" id="GO:0046872">
    <property type="term" value="F:metal ion binding"/>
    <property type="evidence" value="ECO:0007669"/>
    <property type="project" value="UniProtKB-KW"/>
</dbReference>
<protein>
    <submittedName>
        <fullName evidence="5">Oxidoreductase</fullName>
    </submittedName>
</protein>
<dbReference type="InterPro" id="IPR028261">
    <property type="entry name" value="DPD_II"/>
</dbReference>
<keyword evidence="2" id="KW-0408">Iron</keyword>
<dbReference type="AlphaFoldDB" id="A0A660SBV9"/>
<keyword evidence="1" id="KW-0479">Metal-binding</keyword>
<evidence type="ECO:0000256" key="3">
    <source>
        <dbReference type="ARBA" id="ARBA00023014"/>
    </source>
</evidence>
<keyword evidence="3" id="KW-0411">Iron-sulfur</keyword>
<dbReference type="PANTHER" id="PTHR42783:SF3">
    <property type="entry name" value="GLUTAMATE SYNTHASE [NADPH] SMALL CHAIN-RELATED"/>
    <property type="match status" value="1"/>
</dbReference>
<dbReference type="Gene3D" id="1.10.1060.10">
    <property type="entry name" value="Alpha-helical ferredoxin"/>
    <property type="match status" value="1"/>
</dbReference>
<evidence type="ECO:0000259" key="4">
    <source>
        <dbReference type="PROSITE" id="PS51379"/>
    </source>
</evidence>
<evidence type="ECO:0000313" key="6">
    <source>
        <dbReference type="Proteomes" id="UP000282321"/>
    </source>
</evidence>
<dbReference type="PANTHER" id="PTHR42783">
    <property type="entry name" value="GLUTAMATE SYNTHASE [NADPH] SMALL CHAIN"/>
    <property type="match status" value="1"/>
</dbReference>
<evidence type="ECO:0000256" key="1">
    <source>
        <dbReference type="ARBA" id="ARBA00022723"/>
    </source>
</evidence>
<dbReference type="Pfam" id="PF14691">
    <property type="entry name" value="Fer4_20"/>
    <property type="match status" value="1"/>
</dbReference>
<sequence>MNYKDKSVFAPLIALKYLFKDPITIRYPKEEKDVYPEGKIGPSPQYRGMHTNDLDKCIGCGTCSEICPTDAIRMVEFDDVEEKEGSTKERPVIDYGRCCFCGFCVDVCTTGSLSMTRDYIHDFLTPIEAQKEEIPEAISNEFIRRPDSKHADNLGWVTPDEWSWLELDRVKMPMLEPDERWDSFVEIVRGYSKEEAIKESQRCVACGLCQEACPIHMDIPEYIAAIWEDDVKESVSQIYNTNPLPEVCGRVCTHKCESACSIGHRGDPVAIRWLKRYAVDSLPLDKYKDVILHEAIKSYHKKVAVIGGGPAGLSAAYFLALMGYKITIFEAKEKVGGVMRYGIPAYRLPDKALDKDIDFIKSLGVEIKTGVEVGKDVKFMDLHKKYDAVLIATGFNKGRSTKVPGSDAEGVIQGLNFLEKVRDFVRGEIKLDEVPLSEKILVVGGGNVAFDVSRSAARLQRMKYGKVNVTQTSLETMEILPADIEEVQESQEEGVKLIPGEGPKEVILDEKGRVKGLNLVKCERVFDENHRFNPQFNMNQKMVCEATLIIEAIGQAPDYSYIPEDLQKKFEFVRGKIKTGEHGETPIEWLFVGGDIKTGPDIVHGIGDGHNAAIGIDNYFSKLEKK</sequence>
<proteinExistence type="predicted"/>
<dbReference type="InterPro" id="IPR009051">
    <property type="entry name" value="Helical_ferredxn"/>
</dbReference>
<dbReference type="PRINTS" id="PR00469">
    <property type="entry name" value="PNDRDTASEII"/>
</dbReference>